<name>E9DAI9_COCPS</name>
<accession>E9DAI9</accession>
<reference evidence="2" key="2">
    <citation type="submission" date="2010-03" db="EMBL/GenBank/DDBJ databases">
        <title>The genome sequence of Coccidioides posadasii strain Silveira.</title>
        <authorList>
            <consortium name="The Broad Institute Genome Sequencing Center for Infectious Disease"/>
            <person name="Neafsey D."/>
            <person name="Orbach M."/>
            <person name="Henn M.R."/>
            <person name="Cole G.T."/>
            <person name="Galgiani J."/>
            <person name="Gardner M.J."/>
            <person name="Kirkland T.N."/>
            <person name="Taylor J.W."/>
            <person name="Young S.K."/>
            <person name="Zeng Q."/>
            <person name="Koehrsen M."/>
            <person name="Alvarado L."/>
            <person name="Berlin A."/>
            <person name="Borenstein D."/>
            <person name="Chapman S.B."/>
            <person name="Chen Z."/>
            <person name="Engels R."/>
            <person name="Freedman E."/>
            <person name="Gellesch M."/>
            <person name="Goldberg J."/>
            <person name="Griggs A."/>
            <person name="Gujja S."/>
            <person name="Heilman E."/>
            <person name="Heiman D."/>
            <person name="Howarth C."/>
            <person name="Jen D."/>
            <person name="Larson L."/>
            <person name="Mehta T."/>
            <person name="Neiman D."/>
            <person name="Park D."/>
            <person name="Pearson M."/>
            <person name="Richards J."/>
            <person name="Roberts A."/>
            <person name="Saif S."/>
            <person name="Shea T."/>
            <person name="Shenoy N."/>
            <person name="Sisk P."/>
            <person name="Stolte C."/>
            <person name="Sykes S."/>
            <person name="Walk T."/>
            <person name="White J."/>
            <person name="Yandava C."/>
            <person name="Haas B."/>
            <person name="Nusbaum C."/>
            <person name="Birren B."/>
        </authorList>
    </citation>
    <scope>NUCLEOTIDE SEQUENCE [LARGE SCALE GENOMIC DNA]</scope>
    <source>
        <strain evidence="2">RMSCC 757 / Silveira</strain>
    </source>
</reference>
<dbReference type="eggNOG" id="ENOG502RQRK">
    <property type="taxonomic scope" value="Eukaryota"/>
</dbReference>
<gene>
    <name evidence="1" type="ORF">CPSG_06841</name>
</gene>
<dbReference type="OrthoDB" id="10344750at2759"/>
<sequence length="292" mass="32442">MRGCHRRLRKLKARVARIARVGQGPSRLLCFAASLSLPLDPHTLLVMCSKLSQSHRRITSPGARHLLRAKPRFDPGWMGHGPPWMTLRLHGVAGGRSTVDGRSWGRYCTSSIERFAYAIPGPFLSTPALASTPPPLSFPLCKRRDMQFQTHGHVPINILTSCRDSTATPGPEVRPLAPHAFAPSSATPNSPRSMRYTCMHCAICIASLAISHLHSLHLSCCAHIHTSTPPYIHFSFAISSHHVSRHAALVLFGDYSPSLHLETWGENSHPLREHRRLVGHQCNYDLILAFFF</sequence>
<protein>
    <submittedName>
        <fullName evidence="1">Uncharacterized protein</fullName>
    </submittedName>
</protein>
<dbReference type="Proteomes" id="UP000002497">
    <property type="component" value="Unassembled WGS sequence"/>
</dbReference>
<organism evidence="2">
    <name type="scientific">Coccidioides posadasii (strain RMSCC 757 / Silveira)</name>
    <name type="common">Valley fever fungus</name>
    <dbReference type="NCBI Taxonomy" id="443226"/>
    <lineage>
        <taxon>Eukaryota</taxon>
        <taxon>Fungi</taxon>
        <taxon>Dikarya</taxon>
        <taxon>Ascomycota</taxon>
        <taxon>Pezizomycotina</taxon>
        <taxon>Eurotiomycetes</taxon>
        <taxon>Eurotiomycetidae</taxon>
        <taxon>Onygenales</taxon>
        <taxon>Onygenaceae</taxon>
        <taxon>Coccidioides</taxon>
    </lineage>
</organism>
<dbReference type="VEuPathDB" id="FungiDB:D8B26_005673"/>
<evidence type="ECO:0000313" key="2">
    <source>
        <dbReference type="Proteomes" id="UP000002497"/>
    </source>
</evidence>
<dbReference type="HOGENOM" id="CLU_953182_0_0_1"/>
<dbReference type="EMBL" id="GL636497">
    <property type="protein sequence ID" value="EFW16324.1"/>
    <property type="molecule type" value="Genomic_DNA"/>
</dbReference>
<reference evidence="2" key="1">
    <citation type="journal article" date="2010" name="Genome Res.">
        <title>Population genomic sequencing of Coccidioides fungi reveals recent hybridization and transposon control.</title>
        <authorList>
            <person name="Neafsey D.E."/>
            <person name="Barker B.M."/>
            <person name="Sharpton T.J."/>
            <person name="Stajich J.E."/>
            <person name="Park D.J."/>
            <person name="Whiston E."/>
            <person name="Hung C.-Y."/>
            <person name="McMahan C."/>
            <person name="White J."/>
            <person name="Sykes S."/>
            <person name="Heiman D."/>
            <person name="Young S."/>
            <person name="Zeng Q."/>
            <person name="Abouelleil A."/>
            <person name="Aftuck L."/>
            <person name="Bessette D."/>
            <person name="Brown A."/>
            <person name="FitzGerald M."/>
            <person name="Lui A."/>
            <person name="Macdonald J.P."/>
            <person name="Priest M."/>
            <person name="Orbach M.J."/>
            <person name="Galgiani J.N."/>
            <person name="Kirkland T.N."/>
            <person name="Cole G.T."/>
            <person name="Birren B.W."/>
            <person name="Henn M.R."/>
            <person name="Taylor J.W."/>
            <person name="Rounsley S.D."/>
        </authorList>
    </citation>
    <scope>NUCLEOTIDE SEQUENCE [LARGE SCALE GENOMIC DNA]</scope>
    <source>
        <strain evidence="2">RMSCC 757 / Silveira</strain>
    </source>
</reference>
<dbReference type="AlphaFoldDB" id="E9DAI9"/>
<dbReference type="VEuPathDB" id="FungiDB:CPSG_06841"/>
<proteinExistence type="predicted"/>
<evidence type="ECO:0000313" key="1">
    <source>
        <dbReference type="EMBL" id="EFW16324.1"/>
    </source>
</evidence>
<keyword evidence="2" id="KW-1185">Reference proteome</keyword>